<evidence type="ECO:0000256" key="5">
    <source>
        <dbReference type="ARBA" id="ARBA00022801"/>
    </source>
</evidence>
<keyword evidence="4" id="KW-0547">Nucleotide-binding</keyword>
<dbReference type="Pfam" id="PF01934">
    <property type="entry name" value="HepT-like"/>
    <property type="match status" value="1"/>
</dbReference>
<organism evidence="6 7">
    <name type="scientific">Methanoculleus frigidifontis</name>
    <dbReference type="NCBI Taxonomy" id="2584085"/>
    <lineage>
        <taxon>Archaea</taxon>
        <taxon>Methanobacteriati</taxon>
        <taxon>Methanobacteriota</taxon>
        <taxon>Stenosarchaea group</taxon>
        <taxon>Methanomicrobia</taxon>
        <taxon>Methanomicrobiales</taxon>
        <taxon>Methanomicrobiaceae</taxon>
        <taxon>Methanoculleus</taxon>
    </lineage>
</organism>
<keyword evidence="7" id="KW-1185">Reference proteome</keyword>
<keyword evidence="3" id="KW-0540">Nuclease</keyword>
<protein>
    <submittedName>
        <fullName evidence="6">DUF86 domain-containing protein</fullName>
    </submittedName>
</protein>
<dbReference type="InterPro" id="IPR008201">
    <property type="entry name" value="HepT-like"/>
</dbReference>
<dbReference type="PANTHER" id="PTHR34139:SF1">
    <property type="entry name" value="RNASE MJ1380-RELATED"/>
    <property type="match status" value="1"/>
</dbReference>
<evidence type="ECO:0000313" key="6">
    <source>
        <dbReference type="EMBL" id="MDN7025445.1"/>
    </source>
</evidence>
<keyword evidence="5" id="KW-0378">Hydrolase</keyword>
<gene>
    <name evidence="6" type="ORF">FGU65_11150</name>
</gene>
<evidence type="ECO:0000256" key="4">
    <source>
        <dbReference type="ARBA" id="ARBA00022741"/>
    </source>
</evidence>
<reference evidence="6" key="1">
    <citation type="submission" date="2019-05" db="EMBL/GenBank/DDBJ databases">
        <title>Methanoculleus sp. FWC-SCC1, a methanogenic archaeon isolated from deep marine cold seep.</title>
        <authorList>
            <person name="Chen Y.-W."/>
            <person name="Chen S.-C."/>
            <person name="Teng N.-H."/>
            <person name="Lai M.-C."/>
        </authorList>
    </citation>
    <scope>NUCLEOTIDE SEQUENCE</scope>
    <source>
        <strain evidence="6">FWC-SCC1</strain>
    </source>
</reference>
<keyword evidence="1" id="KW-0597">Phosphoprotein</keyword>
<name>A0ABT8MC48_9EURY</name>
<evidence type="ECO:0000313" key="7">
    <source>
        <dbReference type="Proteomes" id="UP001168338"/>
    </source>
</evidence>
<sequence>MTPKDPVYLRHILDAIENIEEFSKDISSAADLTNHRLERAAIERMLTIIGEAAKNISVQMRRKHPEIPWKEAAGMRDKISHHYFGVDYEAVFLTIKDDLPALKRAIRAVLDEADR</sequence>
<evidence type="ECO:0000256" key="1">
    <source>
        <dbReference type="ARBA" id="ARBA00022553"/>
    </source>
</evidence>
<dbReference type="PANTHER" id="PTHR34139">
    <property type="entry name" value="UPF0331 PROTEIN MJ0127"/>
    <property type="match status" value="1"/>
</dbReference>
<comment type="caution">
    <text evidence="6">The sequence shown here is derived from an EMBL/GenBank/DDBJ whole genome shotgun (WGS) entry which is preliminary data.</text>
</comment>
<evidence type="ECO:0000256" key="3">
    <source>
        <dbReference type="ARBA" id="ARBA00022722"/>
    </source>
</evidence>
<proteinExistence type="predicted"/>
<dbReference type="Proteomes" id="UP001168338">
    <property type="component" value="Unassembled WGS sequence"/>
</dbReference>
<dbReference type="EMBL" id="VCYH01000007">
    <property type="protein sequence ID" value="MDN7025445.1"/>
    <property type="molecule type" value="Genomic_DNA"/>
</dbReference>
<dbReference type="RefSeq" id="WP_301664596.1">
    <property type="nucleotide sequence ID" value="NZ_VCYH01000007.1"/>
</dbReference>
<dbReference type="InterPro" id="IPR051813">
    <property type="entry name" value="HepT_RNase_toxin"/>
</dbReference>
<evidence type="ECO:0000256" key="2">
    <source>
        <dbReference type="ARBA" id="ARBA00022649"/>
    </source>
</evidence>
<accession>A0ABT8MC48</accession>
<keyword evidence="2" id="KW-1277">Toxin-antitoxin system</keyword>